<dbReference type="PANTHER" id="PTHR36414">
    <property type="entry name" value="PROTEIN SUR7"/>
    <property type="match status" value="1"/>
</dbReference>
<feature type="transmembrane region" description="Helical" evidence="2">
    <location>
        <begin position="151"/>
        <end position="172"/>
    </location>
</feature>
<keyword evidence="2" id="KW-0812">Transmembrane</keyword>
<dbReference type="RefSeq" id="XP_024718479.1">
    <property type="nucleotide sequence ID" value="XM_024862908.1"/>
</dbReference>
<keyword evidence="4" id="KW-1185">Reference proteome</keyword>
<feature type="transmembrane region" description="Helical" evidence="2">
    <location>
        <begin position="192"/>
        <end position="215"/>
    </location>
</feature>
<dbReference type="InterPro" id="IPR009571">
    <property type="entry name" value="SUR7/Rim9-like_fungi"/>
</dbReference>
<evidence type="ECO:0000313" key="3">
    <source>
        <dbReference type="EMBL" id="PSS12481.1"/>
    </source>
</evidence>
<gene>
    <name evidence="3" type="ORF">M430DRAFT_144757</name>
</gene>
<reference evidence="3 4" key="1">
    <citation type="journal article" date="2018" name="New Phytol.">
        <title>Comparative genomics and transcriptomics depict ericoid mycorrhizal fungi as versatile saprotrophs and plant mutualists.</title>
        <authorList>
            <person name="Martino E."/>
            <person name="Morin E."/>
            <person name="Grelet G.A."/>
            <person name="Kuo A."/>
            <person name="Kohler A."/>
            <person name="Daghino S."/>
            <person name="Barry K.W."/>
            <person name="Cichocki N."/>
            <person name="Clum A."/>
            <person name="Dockter R.B."/>
            <person name="Hainaut M."/>
            <person name="Kuo R.C."/>
            <person name="LaButti K."/>
            <person name="Lindahl B.D."/>
            <person name="Lindquist E.A."/>
            <person name="Lipzen A."/>
            <person name="Khouja H.R."/>
            <person name="Magnuson J."/>
            <person name="Murat C."/>
            <person name="Ohm R.A."/>
            <person name="Singer S.W."/>
            <person name="Spatafora J.W."/>
            <person name="Wang M."/>
            <person name="Veneault-Fourrey C."/>
            <person name="Henrissat B."/>
            <person name="Grigoriev I.V."/>
            <person name="Martin F.M."/>
            <person name="Perotto S."/>
        </authorList>
    </citation>
    <scope>NUCLEOTIDE SEQUENCE [LARGE SCALE GENOMIC DNA]</scope>
    <source>
        <strain evidence="3 4">ATCC 22711</strain>
    </source>
</reference>
<dbReference type="GO" id="GO:0045121">
    <property type="term" value="C:membrane raft"/>
    <property type="evidence" value="ECO:0007669"/>
    <property type="project" value="TreeGrafter"/>
</dbReference>
<dbReference type="PANTHER" id="PTHR36414:SF1">
    <property type="entry name" value="PROTEIN SUR7"/>
    <property type="match status" value="1"/>
</dbReference>
<dbReference type="FunCoup" id="A0A2T3AUY8">
    <property type="interactions" value="101"/>
</dbReference>
<dbReference type="GO" id="GO:0006897">
    <property type="term" value="P:endocytosis"/>
    <property type="evidence" value="ECO:0007669"/>
    <property type="project" value="TreeGrafter"/>
</dbReference>
<dbReference type="GeneID" id="36570989"/>
<evidence type="ECO:0000256" key="1">
    <source>
        <dbReference type="SAM" id="MobiDB-lite"/>
    </source>
</evidence>
<organism evidence="3 4">
    <name type="scientific">Amorphotheca resinae ATCC 22711</name>
    <dbReference type="NCBI Taxonomy" id="857342"/>
    <lineage>
        <taxon>Eukaryota</taxon>
        <taxon>Fungi</taxon>
        <taxon>Dikarya</taxon>
        <taxon>Ascomycota</taxon>
        <taxon>Pezizomycotina</taxon>
        <taxon>Leotiomycetes</taxon>
        <taxon>Helotiales</taxon>
        <taxon>Amorphothecaceae</taxon>
        <taxon>Amorphotheca</taxon>
    </lineage>
</organism>
<keyword evidence="2" id="KW-0472">Membrane</keyword>
<sequence>MAAGIRGGMGVGSLILIAASIMFMFFVVLSGVTNSVPLSNTWFLQADTSTIPGAHRSTSQWTFWFVCGANNRDCGAPVPALPIGYAWVDGSAGAPEALVGGHAKHTTSYHYYYTWRFGWVFYLMAFVLDVFGLFTALLAPCSRLASGLSGLIIGSALFFMTMAASMMTAIFVEARNRFHDAGLSASIGSAAFGFTWAAWACMVLATIMLFLGCGLGGRSSGASSRASRIDRSTPTQTTRSPPRGIRTTTAGSSLGFWRRQRRRTGPSAFPDTESQHRVKDEYA</sequence>
<feature type="transmembrane region" description="Helical" evidence="2">
    <location>
        <begin position="119"/>
        <end position="139"/>
    </location>
</feature>
<dbReference type="InParanoid" id="A0A2T3AUY8"/>
<dbReference type="GO" id="GO:0031505">
    <property type="term" value="P:fungal-type cell wall organization"/>
    <property type="evidence" value="ECO:0007669"/>
    <property type="project" value="TreeGrafter"/>
</dbReference>
<dbReference type="GO" id="GO:0005886">
    <property type="term" value="C:plasma membrane"/>
    <property type="evidence" value="ECO:0007669"/>
    <property type="project" value="InterPro"/>
</dbReference>
<dbReference type="OrthoDB" id="5419460at2759"/>
<feature type="region of interest" description="Disordered" evidence="1">
    <location>
        <begin position="219"/>
        <end position="283"/>
    </location>
</feature>
<dbReference type="GO" id="GO:0032185">
    <property type="term" value="P:septin cytoskeleton organization"/>
    <property type="evidence" value="ECO:0007669"/>
    <property type="project" value="TreeGrafter"/>
</dbReference>
<feature type="compositionally biased region" description="Basic and acidic residues" evidence="1">
    <location>
        <begin position="273"/>
        <end position="283"/>
    </location>
</feature>
<proteinExistence type="predicted"/>
<dbReference type="EMBL" id="KZ679015">
    <property type="protein sequence ID" value="PSS12481.1"/>
    <property type="molecule type" value="Genomic_DNA"/>
</dbReference>
<evidence type="ECO:0000256" key="2">
    <source>
        <dbReference type="SAM" id="Phobius"/>
    </source>
</evidence>
<feature type="transmembrane region" description="Helical" evidence="2">
    <location>
        <begin position="12"/>
        <end position="32"/>
    </location>
</feature>
<name>A0A2T3AUY8_AMORE</name>
<keyword evidence="2" id="KW-1133">Transmembrane helix</keyword>
<accession>A0A2T3AUY8</accession>
<dbReference type="Proteomes" id="UP000241818">
    <property type="component" value="Unassembled WGS sequence"/>
</dbReference>
<evidence type="ECO:0000313" key="4">
    <source>
        <dbReference type="Proteomes" id="UP000241818"/>
    </source>
</evidence>
<dbReference type="GO" id="GO:0030866">
    <property type="term" value="P:cortical actin cytoskeleton organization"/>
    <property type="evidence" value="ECO:0007669"/>
    <property type="project" value="TreeGrafter"/>
</dbReference>
<feature type="compositionally biased region" description="Low complexity" evidence="1">
    <location>
        <begin position="220"/>
        <end position="243"/>
    </location>
</feature>
<protein>
    <submittedName>
        <fullName evidence="3">Uncharacterized protein</fullName>
    </submittedName>
</protein>
<dbReference type="AlphaFoldDB" id="A0A2T3AUY8"/>
<dbReference type="Pfam" id="PF06687">
    <property type="entry name" value="SUR7"/>
    <property type="match status" value="1"/>
</dbReference>
<dbReference type="GO" id="GO:0005938">
    <property type="term" value="C:cell cortex"/>
    <property type="evidence" value="ECO:0007669"/>
    <property type="project" value="TreeGrafter"/>
</dbReference>